<dbReference type="Gene3D" id="3.40.50.1820">
    <property type="entry name" value="alpha/beta hydrolase"/>
    <property type="match status" value="1"/>
</dbReference>
<accession>A0A7C8BPH3</accession>
<dbReference type="Pfam" id="PF12146">
    <property type="entry name" value="Hydrolase_4"/>
    <property type="match status" value="1"/>
</dbReference>
<protein>
    <submittedName>
        <fullName evidence="3">Alpha/beta hydrolase</fullName>
    </submittedName>
</protein>
<gene>
    <name evidence="3" type="ORF">F8O02_02535</name>
</gene>
<organism evidence="3 4">
    <name type="scientific">Pseudoclavibacter caeni</name>
    <dbReference type="NCBI Taxonomy" id="908846"/>
    <lineage>
        <taxon>Bacteria</taxon>
        <taxon>Bacillati</taxon>
        <taxon>Actinomycetota</taxon>
        <taxon>Actinomycetes</taxon>
        <taxon>Micrococcales</taxon>
        <taxon>Microbacteriaceae</taxon>
        <taxon>Pseudoclavibacter</taxon>
    </lineage>
</organism>
<reference evidence="3 4" key="1">
    <citation type="submission" date="2019-09" db="EMBL/GenBank/DDBJ databases">
        <title>Phylogeny of genus Pseudoclavibacter and closely related genus.</title>
        <authorList>
            <person name="Li Y."/>
        </authorList>
    </citation>
    <scope>NUCLEOTIDE SEQUENCE [LARGE SCALE GENOMIC DNA]</scope>
    <source>
        <strain evidence="3 4">JCM 16921</strain>
    </source>
</reference>
<comment type="caution">
    <text evidence="3">The sequence shown here is derived from an EMBL/GenBank/DDBJ whole genome shotgun (WGS) entry which is preliminary data.</text>
</comment>
<proteinExistence type="predicted"/>
<keyword evidence="3" id="KW-0378">Hydrolase</keyword>
<dbReference type="OrthoDB" id="9801217at2"/>
<feature type="compositionally biased region" description="Pro residues" evidence="1">
    <location>
        <begin position="1"/>
        <end position="10"/>
    </location>
</feature>
<evidence type="ECO:0000259" key="2">
    <source>
        <dbReference type="Pfam" id="PF12146"/>
    </source>
</evidence>
<dbReference type="SUPFAM" id="SSF53474">
    <property type="entry name" value="alpha/beta-Hydrolases"/>
    <property type="match status" value="1"/>
</dbReference>
<dbReference type="InterPro" id="IPR022742">
    <property type="entry name" value="Hydrolase_4"/>
</dbReference>
<sequence>MALRPTPPPDGAAVAPRRGHADAARGWTPAPGWRPAPADGRWHPDVLGEGFERRTLPLGVDAEGDVVATLVRHRPPARWTWRPRGTDLRGWDVLYVHGWNDYFFQRHVAAWFTARGARFYALDLRKYGRSLRPGQTPGLIADLTDYDADIAAALEAIAADDHRSAGELPVEASRALTGLLGRAPEQRRLMLLGHSTGGLTLSLWADRHPGRAQALLLNSPWLELQTRSLGRQMLAPVIGLQARVDPRLVLPSIDQGFYTRAVSADEQGQWHYDRSWRAAEGFAMPAVWLQAVLAGHARVARGLDVRVPVLTLLSATSTLQLTWSDAMLRSDSVLDVDDVARRALQLGPVVTVARIEDALHDVFLSRPTPRRAAFAAIDRWAGGYLR</sequence>
<dbReference type="InterPro" id="IPR029058">
    <property type="entry name" value="AB_hydrolase_fold"/>
</dbReference>
<feature type="domain" description="Serine aminopeptidase S33" evidence="2">
    <location>
        <begin position="93"/>
        <end position="314"/>
    </location>
</feature>
<dbReference type="RefSeq" id="WP_158035647.1">
    <property type="nucleotide sequence ID" value="NZ_BAAAZV010000013.1"/>
</dbReference>
<dbReference type="AlphaFoldDB" id="A0A7C8BPH3"/>
<name>A0A7C8BPH3_9MICO</name>
<evidence type="ECO:0000256" key="1">
    <source>
        <dbReference type="SAM" id="MobiDB-lite"/>
    </source>
</evidence>
<dbReference type="GO" id="GO:0016787">
    <property type="term" value="F:hydrolase activity"/>
    <property type="evidence" value="ECO:0007669"/>
    <property type="project" value="UniProtKB-KW"/>
</dbReference>
<feature type="region of interest" description="Disordered" evidence="1">
    <location>
        <begin position="1"/>
        <end position="39"/>
    </location>
</feature>
<dbReference type="EMBL" id="WBKA01000001">
    <property type="protein sequence ID" value="KAB1633810.1"/>
    <property type="molecule type" value="Genomic_DNA"/>
</dbReference>
<evidence type="ECO:0000313" key="3">
    <source>
        <dbReference type="EMBL" id="KAB1633810.1"/>
    </source>
</evidence>
<evidence type="ECO:0000313" key="4">
    <source>
        <dbReference type="Proteomes" id="UP000481339"/>
    </source>
</evidence>
<dbReference type="Proteomes" id="UP000481339">
    <property type="component" value="Unassembled WGS sequence"/>
</dbReference>
<keyword evidence="4" id="KW-1185">Reference proteome</keyword>